<gene>
    <name evidence="1" type="ORF">L3Q82_005190</name>
</gene>
<proteinExistence type="predicted"/>
<name>A0ACB8VA27_9TELE</name>
<evidence type="ECO:0000313" key="2">
    <source>
        <dbReference type="Proteomes" id="UP000831701"/>
    </source>
</evidence>
<sequence>MQKKARHIAMPPDPTQPRKWTVCTASIWKTHMGLIRDASQQLRARVTLSEGSVTSDGSDAISHVADAPSQRAETEISSCTEETCRGEMLKQTDTDRSRPHPCQKCEKSFSRICSLRRHELSHTAEKLYHCSSCPRHITDKQNRVYEVSGQTNHPPVFLPQAQRVASLQTLPPALPGDPEAFPGQSERHSLSSVSWVFPEASSRWDTPGTPP</sequence>
<protein>
    <submittedName>
        <fullName evidence="1">Uncharacterized protein</fullName>
    </submittedName>
</protein>
<accession>A0ACB8VA27</accession>
<keyword evidence="2" id="KW-1185">Reference proteome</keyword>
<comment type="caution">
    <text evidence="1">The sequence shown here is derived from an EMBL/GenBank/DDBJ whole genome shotgun (WGS) entry which is preliminary data.</text>
</comment>
<dbReference type="EMBL" id="CM041553">
    <property type="protein sequence ID" value="KAI3352428.1"/>
    <property type="molecule type" value="Genomic_DNA"/>
</dbReference>
<organism evidence="1 2">
    <name type="scientific">Scortum barcoo</name>
    <name type="common">barcoo grunter</name>
    <dbReference type="NCBI Taxonomy" id="214431"/>
    <lineage>
        <taxon>Eukaryota</taxon>
        <taxon>Metazoa</taxon>
        <taxon>Chordata</taxon>
        <taxon>Craniata</taxon>
        <taxon>Vertebrata</taxon>
        <taxon>Euteleostomi</taxon>
        <taxon>Actinopterygii</taxon>
        <taxon>Neopterygii</taxon>
        <taxon>Teleostei</taxon>
        <taxon>Neoteleostei</taxon>
        <taxon>Acanthomorphata</taxon>
        <taxon>Eupercaria</taxon>
        <taxon>Centrarchiformes</taxon>
        <taxon>Terapontoidei</taxon>
        <taxon>Terapontidae</taxon>
        <taxon>Scortum</taxon>
    </lineage>
</organism>
<reference evidence="1" key="1">
    <citation type="submission" date="2022-04" db="EMBL/GenBank/DDBJ databases">
        <title>Jade perch genome.</title>
        <authorList>
            <person name="Chao B."/>
        </authorList>
    </citation>
    <scope>NUCLEOTIDE SEQUENCE</scope>
    <source>
        <strain evidence="1">CB-2022</strain>
    </source>
</reference>
<dbReference type="Proteomes" id="UP000831701">
    <property type="component" value="Chromosome 23"/>
</dbReference>
<evidence type="ECO:0000313" key="1">
    <source>
        <dbReference type="EMBL" id="KAI3352428.1"/>
    </source>
</evidence>